<evidence type="ECO:0000256" key="1">
    <source>
        <dbReference type="ARBA" id="ARBA00023054"/>
    </source>
</evidence>
<protein>
    <recommendedName>
        <fullName evidence="4">ODAD1 central coiled coil region domain-containing protein</fullName>
    </recommendedName>
</protein>
<evidence type="ECO:0000256" key="2">
    <source>
        <dbReference type="SAM" id="Coils"/>
    </source>
</evidence>
<keyword evidence="6" id="KW-1185">Reference proteome</keyword>
<feature type="compositionally biased region" description="Basic residues" evidence="3">
    <location>
        <begin position="531"/>
        <end position="540"/>
    </location>
</feature>
<evidence type="ECO:0000259" key="4">
    <source>
        <dbReference type="Pfam" id="PF21773"/>
    </source>
</evidence>
<sequence>MAYNDHDNRNGEKDLETLRREYRNMEVNRKTLAEESSNILRRQQQTLEKLRNENECLKTDVATIQARTTMKPLNSFEQSQLDTVTIEIERYKQLVDSEKKQISNMENAITTLREKIWNQRRKMGGANAASETQRNVEKQVKILENRLDQAVVKFNRSLANNKKLREDIDNLRGERISFEGVYQKLEKSLQDKKRQMAQVIEQSNAAYENRDKARLEIAAIEQTNKREQENFDRQMDELSRSLEVEINAAAERRKNQHPSITNNDEETKVAAEKAAKAQLLMKERQEMMRERMEKIQYFEDSFRKIEETTGVADVDELIRIFKEADEKNFSVFTFANEQSNEIEDLDSQVQALHASTEMEYGSTDPQRTEDIRLIEITSKIDNSKRQSQAFEEKIKSCQSALETIKDSIKMLVTRIGLDIFSEPDHLTINDSNLLYIMGNIEKYANTLLNKYYKCTTKSKSKESSTKQGSDENDGSISSNKSGKRSNPSFVQKSSLQRQNSLHPPKILEYSSDENSGDEGERPMTLEELKKKTLTKMKQPRKKPEPPLTAGRRGSLITRRRTSLLMSPIKRGNGGSTCTMTEAVVLN</sequence>
<feature type="coiled-coil region" evidence="2">
    <location>
        <begin position="8"/>
        <end position="237"/>
    </location>
</feature>
<accession>A0AAD3CJF9</accession>
<organism evidence="5 6">
    <name type="scientific">Chaetoceros tenuissimus</name>
    <dbReference type="NCBI Taxonomy" id="426638"/>
    <lineage>
        <taxon>Eukaryota</taxon>
        <taxon>Sar</taxon>
        <taxon>Stramenopiles</taxon>
        <taxon>Ochrophyta</taxon>
        <taxon>Bacillariophyta</taxon>
        <taxon>Coscinodiscophyceae</taxon>
        <taxon>Chaetocerotophycidae</taxon>
        <taxon>Chaetocerotales</taxon>
        <taxon>Chaetocerotaceae</taxon>
        <taxon>Chaetoceros</taxon>
    </lineage>
</organism>
<dbReference type="EMBL" id="BLLK01000022">
    <property type="protein sequence ID" value="GFH47018.1"/>
    <property type="molecule type" value="Genomic_DNA"/>
</dbReference>
<evidence type="ECO:0000313" key="6">
    <source>
        <dbReference type="Proteomes" id="UP001054902"/>
    </source>
</evidence>
<dbReference type="PANTHER" id="PTHR21694">
    <property type="entry name" value="COILED-COIL DOMAIN-CONTAINING PROTEIN 63"/>
    <property type="match status" value="1"/>
</dbReference>
<dbReference type="Proteomes" id="UP001054902">
    <property type="component" value="Unassembled WGS sequence"/>
</dbReference>
<feature type="domain" description="ODAD1 central coiled coil region" evidence="4">
    <location>
        <begin position="137"/>
        <end position="418"/>
    </location>
</feature>
<proteinExistence type="predicted"/>
<feature type="compositionally biased region" description="Basic and acidic residues" evidence="3">
    <location>
        <begin position="518"/>
        <end position="530"/>
    </location>
</feature>
<dbReference type="PANTHER" id="PTHR21694:SF18">
    <property type="entry name" value="COILED-COIL DOMAIN-CONTAINING PROTEIN 63"/>
    <property type="match status" value="1"/>
</dbReference>
<reference evidence="5 6" key="1">
    <citation type="journal article" date="2021" name="Sci. Rep.">
        <title>The genome of the diatom Chaetoceros tenuissimus carries an ancient integrated fragment of an extant virus.</title>
        <authorList>
            <person name="Hongo Y."/>
            <person name="Kimura K."/>
            <person name="Takaki Y."/>
            <person name="Yoshida Y."/>
            <person name="Baba S."/>
            <person name="Kobayashi G."/>
            <person name="Nagasaki K."/>
            <person name="Hano T."/>
            <person name="Tomaru Y."/>
        </authorList>
    </citation>
    <scope>NUCLEOTIDE SEQUENCE [LARGE SCALE GENOMIC DNA]</scope>
    <source>
        <strain evidence="5 6">NIES-3715</strain>
    </source>
</reference>
<dbReference type="Pfam" id="PF21773">
    <property type="entry name" value="ODAD1_CC"/>
    <property type="match status" value="1"/>
</dbReference>
<dbReference type="AlphaFoldDB" id="A0AAD3CJF9"/>
<feature type="region of interest" description="Disordered" evidence="3">
    <location>
        <begin position="458"/>
        <end position="553"/>
    </location>
</feature>
<dbReference type="InterPro" id="IPR049258">
    <property type="entry name" value="ODAD1_CC"/>
</dbReference>
<keyword evidence="1 2" id="KW-0175">Coiled coil</keyword>
<dbReference type="InterPro" id="IPR051876">
    <property type="entry name" value="ODA-DC/CCD"/>
</dbReference>
<evidence type="ECO:0000256" key="3">
    <source>
        <dbReference type="SAM" id="MobiDB-lite"/>
    </source>
</evidence>
<evidence type="ECO:0000313" key="5">
    <source>
        <dbReference type="EMBL" id="GFH47018.1"/>
    </source>
</evidence>
<comment type="caution">
    <text evidence="5">The sequence shown here is derived from an EMBL/GenBank/DDBJ whole genome shotgun (WGS) entry which is preliminary data.</text>
</comment>
<gene>
    <name evidence="5" type="ORF">CTEN210_03493</name>
</gene>
<feature type="compositionally biased region" description="Polar residues" evidence="3">
    <location>
        <begin position="474"/>
        <end position="501"/>
    </location>
</feature>
<name>A0AAD3CJF9_9STRA</name>